<name>A0ABY9K9S2_9HYPH</name>
<organism evidence="1 2">
    <name type="scientific">Shinella oryzae</name>
    <dbReference type="NCBI Taxonomy" id="2871820"/>
    <lineage>
        <taxon>Bacteria</taxon>
        <taxon>Pseudomonadati</taxon>
        <taxon>Pseudomonadota</taxon>
        <taxon>Alphaproteobacteria</taxon>
        <taxon>Hyphomicrobiales</taxon>
        <taxon>Rhizobiaceae</taxon>
        <taxon>Shinella</taxon>
    </lineage>
</organism>
<dbReference type="Proteomes" id="UP001225788">
    <property type="component" value="Plasmid unnamed1"/>
</dbReference>
<protein>
    <submittedName>
        <fullName evidence="1">Uncharacterized protein</fullName>
    </submittedName>
</protein>
<evidence type="ECO:0000313" key="1">
    <source>
        <dbReference type="EMBL" id="WLS05231.1"/>
    </source>
</evidence>
<dbReference type="RefSeq" id="WP_306161695.1">
    <property type="nucleotide sequence ID" value="NZ_CP132315.1"/>
</dbReference>
<dbReference type="EMBL" id="CP132315">
    <property type="protein sequence ID" value="WLS05231.1"/>
    <property type="molecule type" value="Genomic_DNA"/>
</dbReference>
<reference evidence="1 2" key="1">
    <citation type="submission" date="2023-08" db="EMBL/GenBank/DDBJ databases">
        <title>Pathogen: clinical or host-associated sample.</title>
        <authorList>
            <person name="Hergert J."/>
            <person name="Casey R."/>
            <person name="Wagner J."/>
            <person name="Young E.L."/>
            <person name="Oakeson K.F."/>
        </authorList>
    </citation>
    <scope>NUCLEOTIDE SEQUENCE [LARGE SCALE GENOMIC DNA]</scope>
    <source>
        <strain evidence="1 2">UPHL-collab-2</strain>
        <plasmid evidence="1 2">unnamed1</plasmid>
    </source>
</reference>
<gene>
    <name evidence="1" type="ORF">Q9315_24055</name>
</gene>
<proteinExistence type="predicted"/>
<geneLocation type="plasmid" evidence="1 2">
    <name>unnamed1</name>
</geneLocation>
<keyword evidence="1" id="KW-0614">Plasmid</keyword>
<accession>A0ABY9K9S2</accession>
<sequence length="66" mass="6929">MTGINPLPVSLPEDALVIVSGAVDEPLGATVDTRGTDGLLESEIVDWLRRTIRPGIRLSTICSGAL</sequence>
<evidence type="ECO:0000313" key="2">
    <source>
        <dbReference type="Proteomes" id="UP001225788"/>
    </source>
</evidence>
<keyword evidence="2" id="KW-1185">Reference proteome</keyword>